<dbReference type="GO" id="GO:0051536">
    <property type="term" value="F:iron-sulfur cluster binding"/>
    <property type="evidence" value="ECO:0007669"/>
    <property type="project" value="InterPro"/>
</dbReference>
<dbReference type="Pfam" id="PF05100">
    <property type="entry name" value="Phage_tail_L"/>
    <property type="match status" value="1"/>
</dbReference>
<dbReference type="GO" id="GO:0030430">
    <property type="term" value="C:host cell cytoplasm"/>
    <property type="evidence" value="ECO:0007669"/>
    <property type="project" value="InterPro"/>
</dbReference>
<dbReference type="STRING" id="500637.PROVRUST_05562"/>
<organism evidence="1 2">
    <name type="scientific">Providencia rustigianii DSM 4541</name>
    <dbReference type="NCBI Taxonomy" id="500637"/>
    <lineage>
        <taxon>Bacteria</taxon>
        <taxon>Pseudomonadati</taxon>
        <taxon>Pseudomonadota</taxon>
        <taxon>Gammaproteobacteria</taxon>
        <taxon>Enterobacterales</taxon>
        <taxon>Morganellaceae</taxon>
        <taxon>Providencia</taxon>
    </lineage>
</organism>
<protein>
    <submittedName>
        <fullName evidence="1">Phage minor tail protein L</fullName>
    </submittedName>
</protein>
<evidence type="ECO:0000313" key="1">
    <source>
        <dbReference type="EMBL" id="EFB73469.1"/>
    </source>
</evidence>
<proteinExistence type="predicted"/>
<dbReference type="EMBL" id="ABXV02000013">
    <property type="protein sequence ID" value="EFB73469.1"/>
    <property type="molecule type" value="Genomic_DNA"/>
</dbReference>
<dbReference type="eggNOG" id="COG4672">
    <property type="taxonomic scope" value="Bacteria"/>
</dbReference>
<evidence type="ECO:0000313" key="2">
    <source>
        <dbReference type="Proteomes" id="UP000005512"/>
    </source>
</evidence>
<gene>
    <name evidence="1" type="ORF">PROVRUST_05562</name>
</gene>
<dbReference type="HOGENOM" id="CLU_077143_0_0_6"/>
<dbReference type="Proteomes" id="UP000005512">
    <property type="component" value="Unassembled WGS sequence"/>
</dbReference>
<reference evidence="1" key="1">
    <citation type="submission" date="2009-12" db="EMBL/GenBank/DDBJ databases">
        <authorList>
            <person name="Weinstock G."/>
            <person name="Sodergren E."/>
            <person name="Clifton S."/>
            <person name="Fulton L."/>
            <person name="Fulton B."/>
            <person name="Courtney L."/>
            <person name="Fronick C."/>
            <person name="Harrison M."/>
            <person name="Strong C."/>
            <person name="Farmer C."/>
            <person name="Delahaunty K."/>
            <person name="Markovic C."/>
            <person name="Hall O."/>
            <person name="Minx P."/>
            <person name="Tomlinson C."/>
            <person name="Mitreva M."/>
            <person name="Nelson J."/>
            <person name="Hou S."/>
            <person name="Wollam A."/>
            <person name="Pepin K.H."/>
            <person name="Johnson M."/>
            <person name="Bhonagiri V."/>
            <person name="Nash W.E."/>
            <person name="Warren W."/>
            <person name="Chinwalla A."/>
            <person name="Mardis E.R."/>
            <person name="Wilson R.K."/>
        </authorList>
    </citation>
    <scope>NUCLEOTIDE SEQUENCE [LARGE SCALE GENOMIC DNA]</scope>
    <source>
        <strain evidence="1">DSM 4541</strain>
    </source>
</reference>
<sequence>MGAIMQNIPPELLISITELESDAEIELYEIDLTNIGGTRYRFHNGANELLKPIVWQGLEYDPYPISGEGFSFNGKGPSSRPSITISNLFGLVTGIASRLNSGAGGNVIRRKVRARFLDEINFSGGNENADPSQEVVSRWVIEQLTSLNSETATFELAAPSETDGATVPARVILSDVCPWSYRSKECGYAGEPVADELGNPTKDPSKDKCGKRLSDCKLRNNTDRIGCFLSSSRLSQ</sequence>
<keyword evidence="2" id="KW-1185">Reference proteome</keyword>
<accession>D1P053</accession>
<dbReference type="AlphaFoldDB" id="D1P053"/>
<dbReference type="GO" id="GO:0046718">
    <property type="term" value="P:symbiont entry into host cell"/>
    <property type="evidence" value="ECO:0007669"/>
    <property type="project" value="InterPro"/>
</dbReference>
<dbReference type="NCBIfam" id="TIGR01600">
    <property type="entry name" value="phage_tail_L"/>
    <property type="match status" value="1"/>
</dbReference>
<dbReference type="InterPro" id="IPR006487">
    <property type="entry name" value="Phage_lambda_L"/>
</dbReference>
<comment type="caution">
    <text evidence="1">The sequence shown here is derived from an EMBL/GenBank/DDBJ whole genome shotgun (WGS) entry which is preliminary data.</text>
</comment>
<name>D1P053_9GAMM</name>